<dbReference type="RefSeq" id="WP_072685772.1">
    <property type="nucleotide sequence ID" value="NZ_AP031450.1"/>
</dbReference>
<dbReference type="OrthoDB" id="9903238at2"/>
<dbReference type="EMBL" id="WKPI01000050">
    <property type="protein sequence ID" value="MSC34991.1"/>
    <property type="molecule type" value="Genomic_DNA"/>
</dbReference>
<reference evidence="4 5" key="1">
    <citation type="journal article" date="2019" name="Nat. Med.">
        <title>A library of human gut bacterial isolates paired with longitudinal multiomics data enables mechanistic microbiome research.</title>
        <authorList>
            <person name="Poyet M."/>
            <person name="Groussin M."/>
            <person name="Gibbons S.M."/>
            <person name="Avila-Pacheco J."/>
            <person name="Jiang X."/>
            <person name="Kearney S.M."/>
            <person name="Perrotta A.R."/>
            <person name="Berdy B."/>
            <person name="Zhao S."/>
            <person name="Lieberman T.D."/>
            <person name="Swanson P.K."/>
            <person name="Smith M."/>
            <person name="Roesemann S."/>
            <person name="Alexander J.E."/>
            <person name="Rich S.A."/>
            <person name="Livny J."/>
            <person name="Vlamakis H."/>
            <person name="Clish C."/>
            <person name="Bullock K."/>
            <person name="Deik A."/>
            <person name="Scott J."/>
            <person name="Pierce K.A."/>
            <person name="Xavier R.J."/>
            <person name="Alm E.J."/>
        </authorList>
    </citation>
    <scope>NUCLEOTIDE SEQUENCE [LARGE SCALE GENOMIC DNA]</scope>
    <source>
        <strain evidence="2 4">BIOML-A4</strain>
        <strain evidence="3 5">BIOML-A5</strain>
    </source>
</reference>
<evidence type="ECO:0000313" key="5">
    <source>
        <dbReference type="Proteomes" id="UP000480929"/>
    </source>
</evidence>
<proteinExistence type="predicted"/>
<dbReference type="AlphaFoldDB" id="A0A6N7SBE1"/>
<evidence type="ECO:0000313" key="4">
    <source>
        <dbReference type="Proteomes" id="UP000433575"/>
    </source>
</evidence>
<organism evidence="2 4">
    <name type="scientific">Holdemania massiliensis</name>
    <dbReference type="NCBI Taxonomy" id="1468449"/>
    <lineage>
        <taxon>Bacteria</taxon>
        <taxon>Bacillati</taxon>
        <taxon>Bacillota</taxon>
        <taxon>Erysipelotrichia</taxon>
        <taxon>Erysipelotrichales</taxon>
        <taxon>Erysipelotrichaceae</taxon>
        <taxon>Holdemania</taxon>
    </lineage>
</organism>
<evidence type="ECO:0000313" key="2">
    <source>
        <dbReference type="EMBL" id="MSA91214.1"/>
    </source>
</evidence>
<dbReference type="Proteomes" id="UP000433575">
    <property type="component" value="Unassembled WGS sequence"/>
</dbReference>
<name>A0A6N7SBE1_9FIRM</name>
<keyword evidence="1" id="KW-0472">Membrane</keyword>
<feature type="transmembrane region" description="Helical" evidence="1">
    <location>
        <begin position="37"/>
        <end position="53"/>
    </location>
</feature>
<evidence type="ECO:0000313" key="3">
    <source>
        <dbReference type="EMBL" id="MSC34991.1"/>
    </source>
</evidence>
<feature type="transmembrane region" description="Helical" evidence="1">
    <location>
        <begin position="12"/>
        <end position="31"/>
    </location>
</feature>
<accession>A0A6N7SBE1</accession>
<dbReference type="Proteomes" id="UP000480929">
    <property type="component" value="Unassembled WGS sequence"/>
</dbReference>
<keyword evidence="1" id="KW-0812">Transmembrane</keyword>
<dbReference type="EMBL" id="WKPJ01000047">
    <property type="protein sequence ID" value="MSA91214.1"/>
    <property type="molecule type" value="Genomic_DNA"/>
</dbReference>
<protein>
    <submittedName>
        <fullName evidence="2">Uncharacterized protein</fullName>
    </submittedName>
</protein>
<gene>
    <name evidence="3" type="ORF">GKD88_17880</name>
    <name evidence="2" type="ORF">GKE08_17970</name>
</gene>
<keyword evidence="1" id="KW-1133">Transmembrane helix</keyword>
<comment type="caution">
    <text evidence="2">The sequence shown here is derived from an EMBL/GenBank/DDBJ whole genome shotgun (WGS) entry which is preliminary data.</text>
</comment>
<keyword evidence="5" id="KW-1185">Reference proteome</keyword>
<sequence length="61" mass="6912">MEDIKKRISKLVDLKSIISIIMVAAMVAGFFAKMVSAEQFVPLVTMIVTFYFAKQDKPDKE</sequence>
<evidence type="ECO:0000256" key="1">
    <source>
        <dbReference type="SAM" id="Phobius"/>
    </source>
</evidence>